<dbReference type="Proteomes" id="UP000024635">
    <property type="component" value="Unassembled WGS sequence"/>
</dbReference>
<name>A0A016UR20_9BILA</name>
<evidence type="ECO:0000313" key="2">
    <source>
        <dbReference type="Proteomes" id="UP000024635"/>
    </source>
</evidence>
<keyword evidence="2" id="KW-1185">Reference proteome</keyword>
<sequence length="96" mass="10866">MIKLFHFCVITEDKSLQTSIFELVCKLSLRDPCLQLAPEQYHPHKDFAGVSFFLAADVETVQVRPQHFAAPSLCVDRNFLCSNVKFDESATASIFI</sequence>
<accession>A0A016UR20</accession>
<proteinExistence type="predicted"/>
<reference evidence="2" key="1">
    <citation type="journal article" date="2015" name="Nat. Genet.">
        <title>The genome and transcriptome of the zoonotic hookworm Ancylostoma ceylanicum identify infection-specific gene families.</title>
        <authorList>
            <person name="Schwarz E.M."/>
            <person name="Hu Y."/>
            <person name="Antoshechkin I."/>
            <person name="Miller M.M."/>
            <person name="Sternberg P.W."/>
            <person name="Aroian R.V."/>
        </authorList>
    </citation>
    <scope>NUCLEOTIDE SEQUENCE</scope>
    <source>
        <strain evidence="2">HY135</strain>
    </source>
</reference>
<protein>
    <submittedName>
        <fullName evidence="1">Uncharacterized protein</fullName>
    </submittedName>
</protein>
<dbReference type="EMBL" id="JARK01001367">
    <property type="protein sequence ID" value="EYC17366.1"/>
    <property type="molecule type" value="Genomic_DNA"/>
</dbReference>
<evidence type="ECO:0000313" key="1">
    <source>
        <dbReference type="EMBL" id="EYC17366.1"/>
    </source>
</evidence>
<gene>
    <name evidence="1" type="primary">Acey_s0031.g2428</name>
    <name evidence="1" type="ORF">Y032_0031g2428</name>
</gene>
<comment type="caution">
    <text evidence="1">The sequence shown here is derived from an EMBL/GenBank/DDBJ whole genome shotgun (WGS) entry which is preliminary data.</text>
</comment>
<organism evidence="1 2">
    <name type="scientific">Ancylostoma ceylanicum</name>
    <dbReference type="NCBI Taxonomy" id="53326"/>
    <lineage>
        <taxon>Eukaryota</taxon>
        <taxon>Metazoa</taxon>
        <taxon>Ecdysozoa</taxon>
        <taxon>Nematoda</taxon>
        <taxon>Chromadorea</taxon>
        <taxon>Rhabditida</taxon>
        <taxon>Rhabditina</taxon>
        <taxon>Rhabditomorpha</taxon>
        <taxon>Strongyloidea</taxon>
        <taxon>Ancylostomatidae</taxon>
        <taxon>Ancylostomatinae</taxon>
        <taxon>Ancylostoma</taxon>
    </lineage>
</organism>
<dbReference type="AlphaFoldDB" id="A0A016UR20"/>